<comment type="cofactor">
    <cofactor evidence="1">
        <name>thiamine diphosphate</name>
        <dbReference type="ChEBI" id="CHEBI:58937"/>
    </cofactor>
</comment>
<dbReference type="EMBL" id="QZKI01000111">
    <property type="protein sequence ID" value="RJP66761.1"/>
    <property type="molecule type" value="Genomic_DNA"/>
</dbReference>
<dbReference type="CDD" id="cd02000">
    <property type="entry name" value="TPP_E1_PDC_ADC_BCADC"/>
    <property type="match status" value="1"/>
</dbReference>
<evidence type="ECO:0000256" key="4">
    <source>
        <dbReference type="ARBA" id="ARBA00023052"/>
    </source>
</evidence>
<gene>
    <name evidence="6" type="ORF">C4532_15530</name>
</gene>
<dbReference type="GO" id="GO:0016624">
    <property type="term" value="F:oxidoreductase activity, acting on the aldehyde or oxo group of donors, disulfide as acceptor"/>
    <property type="evidence" value="ECO:0007669"/>
    <property type="project" value="InterPro"/>
</dbReference>
<proteinExistence type="predicted"/>
<dbReference type="PANTHER" id="PTHR43257:SF2">
    <property type="entry name" value="PYRUVATE DEHYDROGENASE E1 COMPONENT SUBUNIT BETA"/>
    <property type="match status" value="1"/>
</dbReference>
<sequence length="655" mass="70588">MGLSKQELLNLYESMQRLRKFEEEVSVQFAGGNIPGFVHLYTGQEAVAVGVCASLRPDDYITSTHRGHGHLIAKGGDLNKMMAELYGKETGYCRGRGGSMHIVDVSLGILGANGIVAAGTQIAAGAGLSTKVLKSGKVVACFFGDDATTEGMFHESMNLASVWDLPVIFVCENNLYGQFTPYAKHSKVRDIAERARAYGMPGVIVDGNDVVAVKTIAQQAVERARSGKGPTLIECKTYRWHGHYEGDVYSYRSEEEVEEWKKKCPIANFRTKLVTEDAATNEELDAIDRTVDDAIKAAIKFAEESPSPDPATVKDNVFSPETISEKMPSLDEADELPLALTIQETLREEMRRDPTVVLLGEDVTIGVFGVTSGLASEFGEERVLDTPISENVIAGAAVGAAMTGLRPVAEIEFSDFLTCSMDPIINQAAKLRFMTGGQVKMPLVIRTNMGAGFSAAAQHSQSPEALLMHVPGLVIAVPSTPRDAKGLLKTAIRSDNPVLFFESKSLYFSSGPVPKEDYTIPFGKADVKRPGKDVTVVAVSAMVNKSLSVAEKLQSEGISVEVIDPRTLVPLDIDTIISSVKKTGRLVIVEEGCLTGGFGAEVAARVAKEAFDYLDAPIERVAALDTPVPFSPILEQTVIPNEERIENAVRALVGE</sequence>
<dbReference type="InterPro" id="IPR033248">
    <property type="entry name" value="Transketolase_C"/>
</dbReference>
<dbReference type="InterPro" id="IPR001017">
    <property type="entry name" value="DH_E1"/>
</dbReference>
<dbReference type="InterPro" id="IPR029061">
    <property type="entry name" value="THDP-binding"/>
</dbReference>
<dbReference type="FunFam" id="3.40.50.920:FF:000001">
    <property type="entry name" value="Pyruvate dehydrogenase E1 beta subunit"/>
    <property type="match status" value="1"/>
</dbReference>
<evidence type="ECO:0000313" key="6">
    <source>
        <dbReference type="EMBL" id="RJP66761.1"/>
    </source>
</evidence>
<dbReference type="AlphaFoldDB" id="A0A419ESV6"/>
<name>A0A419ESV6_9BACT</name>
<dbReference type="SUPFAM" id="SSF52922">
    <property type="entry name" value="TK C-terminal domain-like"/>
    <property type="match status" value="1"/>
</dbReference>
<evidence type="ECO:0000256" key="3">
    <source>
        <dbReference type="ARBA" id="ARBA00023002"/>
    </source>
</evidence>
<dbReference type="FunFam" id="3.40.50.970:FF:000001">
    <property type="entry name" value="Pyruvate dehydrogenase E1 beta subunit"/>
    <property type="match status" value="1"/>
</dbReference>
<dbReference type="CDD" id="cd07036">
    <property type="entry name" value="TPP_PYR_E1-PDHc-beta_like"/>
    <property type="match status" value="1"/>
</dbReference>
<dbReference type="InterPro" id="IPR005475">
    <property type="entry name" value="Transketolase-like_Pyr-bd"/>
</dbReference>
<evidence type="ECO:0000256" key="1">
    <source>
        <dbReference type="ARBA" id="ARBA00001964"/>
    </source>
</evidence>
<accession>A0A419ESV6</accession>
<organism evidence="6 7">
    <name type="scientific">Candidatus Abyssobacteria bacterium SURF_17</name>
    <dbReference type="NCBI Taxonomy" id="2093361"/>
    <lineage>
        <taxon>Bacteria</taxon>
        <taxon>Pseudomonadati</taxon>
        <taxon>Candidatus Hydrogenedentota</taxon>
        <taxon>Candidatus Abyssobacteria</taxon>
    </lineage>
</organism>
<dbReference type="Pfam" id="PF00676">
    <property type="entry name" value="E1_dh"/>
    <property type="match status" value="1"/>
</dbReference>
<dbReference type="PANTHER" id="PTHR43257">
    <property type="entry name" value="PYRUVATE DEHYDROGENASE E1 COMPONENT BETA SUBUNIT"/>
    <property type="match status" value="1"/>
</dbReference>
<evidence type="ECO:0000313" key="7">
    <source>
        <dbReference type="Proteomes" id="UP000285961"/>
    </source>
</evidence>
<dbReference type="SMART" id="SM00861">
    <property type="entry name" value="Transket_pyr"/>
    <property type="match status" value="1"/>
</dbReference>
<feature type="domain" description="Transketolase-like pyrimidine-binding" evidence="5">
    <location>
        <begin position="336"/>
        <end position="509"/>
    </location>
</feature>
<keyword evidence="3" id="KW-0560">Oxidoreductase</keyword>
<evidence type="ECO:0000259" key="5">
    <source>
        <dbReference type="SMART" id="SM00861"/>
    </source>
</evidence>
<keyword evidence="4" id="KW-0786">Thiamine pyrophosphate</keyword>
<reference evidence="6 7" key="1">
    <citation type="journal article" date="2017" name="ISME J.">
        <title>Energy and carbon metabolisms in a deep terrestrial subsurface fluid microbial community.</title>
        <authorList>
            <person name="Momper L."/>
            <person name="Jungbluth S.P."/>
            <person name="Lee M.D."/>
            <person name="Amend J.P."/>
        </authorList>
    </citation>
    <scope>NUCLEOTIDE SEQUENCE [LARGE SCALE GENOMIC DNA]</scope>
    <source>
        <strain evidence="6">SURF_17</strain>
    </source>
</reference>
<evidence type="ECO:0000256" key="2">
    <source>
        <dbReference type="ARBA" id="ARBA00003906"/>
    </source>
</evidence>
<dbReference type="Proteomes" id="UP000285961">
    <property type="component" value="Unassembled WGS sequence"/>
</dbReference>
<dbReference type="Gene3D" id="3.40.50.970">
    <property type="match status" value="2"/>
</dbReference>
<dbReference type="SUPFAM" id="SSF52518">
    <property type="entry name" value="Thiamin diphosphate-binding fold (THDP-binding)"/>
    <property type="match status" value="2"/>
</dbReference>
<protein>
    <submittedName>
        <fullName evidence="6">Dehydrogenase</fullName>
    </submittedName>
</protein>
<dbReference type="Pfam" id="PF02779">
    <property type="entry name" value="Transket_pyr"/>
    <property type="match status" value="1"/>
</dbReference>
<comment type="function">
    <text evidence="2">E1 component of the 2-oxoglutarate dehydrogenase (OGDH) complex which catalyzes the decarboxylation of 2-oxoglutarate, the first step in the conversion of 2-oxoglutarate to succinyl-CoA and CO(2).</text>
</comment>
<dbReference type="Pfam" id="PF02780">
    <property type="entry name" value="Transketolase_C"/>
    <property type="match status" value="1"/>
</dbReference>
<dbReference type="InterPro" id="IPR009014">
    <property type="entry name" value="Transketo_C/PFOR_II"/>
</dbReference>
<comment type="caution">
    <text evidence="6">The sequence shown here is derived from an EMBL/GenBank/DDBJ whole genome shotgun (WGS) entry which is preliminary data.</text>
</comment>
<dbReference type="Gene3D" id="3.40.50.920">
    <property type="match status" value="1"/>
</dbReference>
<dbReference type="NCBIfam" id="NF006667">
    <property type="entry name" value="PRK09212.1"/>
    <property type="match status" value="1"/>
</dbReference>